<dbReference type="KEGG" id="vg:55624506"/>
<reference evidence="1 2" key="1">
    <citation type="submission" date="2019-10" db="EMBL/GenBank/DDBJ databases">
        <authorList>
            <person name="Garlena R.A."/>
            <person name="Russell D.A."/>
            <person name="Pope W.H."/>
            <person name="Jacobs-Sera D."/>
            <person name="Hatfull G.F."/>
        </authorList>
    </citation>
    <scope>NUCLEOTIDE SEQUENCE [LARGE SCALE GENOMIC DNA]</scope>
</reference>
<evidence type="ECO:0000313" key="2">
    <source>
        <dbReference type="Proteomes" id="UP000423609"/>
    </source>
</evidence>
<keyword evidence="2" id="KW-1185">Reference proteome</keyword>
<name>A0A649VCQ5_9CAUD</name>
<accession>A0A649VCQ5</accession>
<dbReference type="GeneID" id="55624506"/>
<gene>
    <name evidence="1" type="primary">69</name>
    <name evidence="1" type="ORF">PBI_INDLULAMITHI_69</name>
</gene>
<sequence length="278" mass="31847">MTDIPLPDNIVDLESITAHPNILLFSKPKAGKTTWACSDDDVLLINCEVEGEISAANSDIVGKHVKQWRVRKYEDFQAAKDWLIETERKYGKIPFKWVVVDTITTLQDRQLMRYILDKMLAKKPSRNKYIPDQPEYLENQLTLVQDIKELCDLPVNVILTAHTMMHEDPDGNSFYFPKIQGKKFEVAQAIIAMMTSYGYMYVKDRMTTKDGKKVPVIQGGRKIKDRYIMWEDSGHMQGGDRTGVLGQYTKNLTLKELSERLQKKAEEVAQAKAAEQKG</sequence>
<dbReference type="EMBL" id="MN585993">
    <property type="protein sequence ID" value="QGJ90107.1"/>
    <property type="molecule type" value="Genomic_DNA"/>
</dbReference>
<proteinExistence type="predicted"/>
<dbReference type="Proteomes" id="UP000423609">
    <property type="component" value="Segment"/>
</dbReference>
<evidence type="ECO:0000313" key="1">
    <source>
        <dbReference type="EMBL" id="QGJ90107.1"/>
    </source>
</evidence>
<dbReference type="RefSeq" id="YP_009853820.1">
    <property type="nucleotide sequence ID" value="NC_048824.1"/>
</dbReference>
<dbReference type="Pfam" id="PF13479">
    <property type="entry name" value="AAA_24"/>
    <property type="match status" value="1"/>
</dbReference>
<organism evidence="1 2">
    <name type="scientific">Mycobacterium phage Indlulamithi</name>
    <dbReference type="NCBI Taxonomy" id="2656582"/>
    <lineage>
        <taxon>Viruses</taxon>
        <taxon>Duplodnaviria</taxon>
        <taxon>Heunggongvirae</taxon>
        <taxon>Uroviricota</taxon>
        <taxon>Caudoviricetes</taxon>
        <taxon>Indlulamithivirus</taxon>
        <taxon>Indlulamithivirus indlulamithi</taxon>
    </lineage>
</organism>
<protein>
    <submittedName>
        <fullName evidence="1">RecA-like DNA recombinase</fullName>
    </submittedName>
</protein>